<dbReference type="Gene3D" id="3.40.50.720">
    <property type="entry name" value="NAD(P)-binding Rossmann-like Domain"/>
    <property type="match status" value="1"/>
</dbReference>
<dbReference type="InterPro" id="IPR057326">
    <property type="entry name" value="KR_dom"/>
</dbReference>
<evidence type="ECO:0000256" key="1">
    <source>
        <dbReference type="ARBA" id="ARBA00006484"/>
    </source>
</evidence>
<dbReference type="PRINTS" id="PR00080">
    <property type="entry name" value="SDRFAMILY"/>
</dbReference>
<evidence type="ECO:0000256" key="2">
    <source>
        <dbReference type="ARBA" id="ARBA00023002"/>
    </source>
</evidence>
<dbReference type="PANTHER" id="PTHR44196">
    <property type="entry name" value="DEHYDROGENASE/REDUCTASE SDR FAMILY MEMBER 7B"/>
    <property type="match status" value="1"/>
</dbReference>
<dbReference type="CDD" id="cd05233">
    <property type="entry name" value="SDR_c"/>
    <property type="match status" value="1"/>
</dbReference>
<evidence type="ECO:0000256" key="4">
    <source>
        <dbReference type="SAM" id="MobiDB-lite"/>
    </source>
</evidence>
<proteinExistence type="inferred from homology"/>
<reference evidence="6 7" key="2">
    <citation type="submission" date="2019-01" db="EMBL/GenBank/DDBJ databases">
        <title>Tautonia sociabilis, a novel thermotolerant planctomycete of Isosphaeraceae family, isolated from a 4000 m deep subterranean habitat.</title>
        <authorList>
            <person name="Kovaleva O.L."/>
            <person name="Elcheninov A.G."/>
            <person name="Van Heerden E."/>
            <person name="Toshchakov S.V."/>
            <person name="Novikov A."/>
            <person name="Bonch-Osmolovskaya E.A."/>
            <person name="Kublanov I.V."/>
        </authorList>
    </citation>
    <scope>NUCLEOTIDE SEQUENCE [LARGE SCALE GENOMIC DNA]</scope>
    <source>
        <strain evidence="6 7">GM2012</strain>
    </source>
</reference>
<comment type="similarity">
    <text evidence="1 3">Belongs to the short-chain dehydrogenases/reductases (SDR) family.</text>
</comment>
<dbReference type="InterPro" id="IPR036291">
    <property type="entry name" value="NAD(P)-bd_dom_sf"/>
</dbReference>
<dbReference type="FunFam" id="3.40.50.720:FF:000084">
    <property type="entry name" value="Short-chain dehydrogenase reductase"/>
    <property type="match status" value="1"/>
</dbReference>
<organism evidence="6 7">
    <name type="scientific">Tautonia sociabilis</name>
    <dbReference type="NCBI Taxonomy" id="2080755"/>
    <lineage>
        <taxon>Bacteria</taxon>
        <taxon>Pseudomonadati</taxon>
        <taxon>Planctomycetota</taxon>
        <taxon>Planctomycetia</taxon>
        <taxon>Isosphaerales</taxon>
        <taxon>Isosphaeraceae</taxon>
        <taxon>Tautonia</taxon>
    </lineage>
</organism>
<dbReference type="SUPFAM" id="SSF51735">
    <property type="entry name" value="NAD(P)-binding Rossmann-fold domains"/>
    <property type="match status" value="1"/>
</dbReference>
<name>A0A432MME2_9BACT</name>
<reference evidence="6 7" key="1">
    <citation type="submission" date="2018-12" db="EMBL/GenBank/DDBJ databases">
        <authorList>
            <person name="Toschakov S.V."/>
        </authorList>
    </citation>
    <scope>NUCLEOTIDE SEQUENCE [LARGE SCALE GENOMIC DNA]</scope>
    <source>
        <strain evidence="6 7">GM2012</strain>
    </source>
</reference>
<dbReference type="AlphaFoldDB" id="A0A432MME2"/>
<gene>
    <name evidence="6" type="ORF">TsocGM_06690</name>
</gene>
<dbReference type="EMBL" id="RYZH01000009">
    <property type="protein sequence ID" value="RUL88604.1"/>
    <property type="molecule type" value="Genomic_DNA"/>
</dbReference>
<accession>A0A432MME2</accession>
<dbReference type="PRINTS" id="PR00081">
    <property type="entry name" value="GDHRDH"/>
</dbReference>
<dbReference type="SMART" id="SM00822">
    <property type="entry name" value="PKS_KR"/>
    <property type="match status" value="1"/>
</dbReference>
<keyword evidence="2" id="KW-0560">Oxidoreductase</keyword>
<protein>
    <submittedName>
        <fullName evidence="6">SDR family oxidoreductase</fullName>
    </submittedName>
</protein>
<dbReference type="InterPro" id="IPR002347">
    <property type="entry name" value="SDR_fam"/>
</dbReference>
<evidence type="ECO:0000256" key="3">
    <source>
        <dbReference type="RuleBase" id="RU000363"/>
    </source>
</evidence>
<sequence>MPGDGPDGAFPSGALGSSPPIRSNSSHRGRDVEHRTALITGAGSGMGRAIAEDLARAGLRVALVGRDRAKLEAVKAGLGDAGASCRVEPCDVADRAAVAAMVERVLDDFGSIDILVCNAGINIPNRSLEVLDPADWDRLIATNLTGAFNLVHFVLPSMRRHRRGLIVQIASIAGIRASVLGGTAYSASKFGQNALAWCIGREEREHGIRSTAIHPGEVETPILDRRPVPVSAERRAQILQPEDVARAVRFLAELPARAHVPELIIKPTVDDFA</sequence>
<evidence type="ECO:0000313" key="6">
    <source>
        <dbReference type="EMBL" id="RUL88604.1"/>
    </source>
</evidence>
<dbReference type="Pfam" id="PF00106">
    <property type="entry name" value="adh_short"/>
    <property type="match status" value="1"/>
</dbReference>
<dbReference type="OrthoDB" id="9775296at2"/>
<dbReference type="PANTHER" id="PTHR44196:SF1">
    <property type="entry name" value="DEHYDROGENASE_REDUCTASE SDR FAMILY MEMBER 7B"/>
    <property type="match status" value="1"/>
</dbReference>
<feature type="region of interest" description="Disordered" evidence="4">
    <location>
        <begin position="1"/>
        <end position="33"/>
    </location>
</feature>
<comment type="caution">
    <text evidence="6">The sequence shown here is derived from an EMBL/GenBank/DDBJ whole genome shotgun (WGS) entry which is preliminary data.</text>
</comment>
<feature type="domain" description="Ketoreductase" evidence="5">
    <location>
        <begin position="35"/>
        <end position="219"/>
    </location>
</feature>
<evidence type="ECO:0000313" key="7">
    <source>
        <dbReference type="Proteomes" id="UP000280296"/>
    </source>
</evidence>
<dbReference type="Proteomes" id="UP000280296">
    <property type="component" value="Unassembled WGS sequence"/>
</dbReference>
<dbReference type="GO" id="GO:0016491">
    <property type="term" value="F:oxidoreductase activity"/>
    <property type="evidence" value="ECO:0007669"/>
    <property type="project" value="UniProtKB-KW"/>
</dbReference>
<keyword evidence="7" id="KW-1185">Reference proteome</keyword>
<evidence type="ECO:0000259" key="5">
    <source>
        <dbReference type="SMART" id="SM00822"/>
    </source>
</evidence>
<dbReference type="GO" id="GO:0016020">
    <property type="term" value="C:membrane"/>
    <property type="evidence" value="ECO:0007669"/>
    <property type="project" value="TreeGrafter"/>
</dbReference>